<gene>
    <name evidence="2" type="ORF">H0264_38145</name>
</gene>
<reference evidence="2 3" key="1">
    <citation type="submission" date="2020-07" db="EMBL/GenBank/DDBJ databases">
        <authorList>
            <person name="Zhuang K."/>
            <person name="Ran Y."/>
        </authorList>
    </citation>
    <scope>NUCLEOTIDE SEQUENCE [LARGE SCALE GENOMIC DNA]</scope>
    <source>
        <strain evidence="2 3">WCH-YHL-001</strain>
    </source>
</reference>
<sequence>MIMAITSTGTDGTPSWVSSAAWNRLTGSGIAQPIKARATGGSGNVYNHDVKDGAAAVQLLTRIRNAETLTLDSLAAPAKASPIGLPGPALQSPADPGGPGGTSPTKPDISPEMGILFPGLNPNQPRPNIGGPEDLWPKPEKPSTDPNPVPQQPAVVPQQPAQQQAPNSQQQVPQSGQQEAASHGANQSQPVTPAAVVTQPAGADEHIFGLPVIGSHVEGDTWEEILPNGIRRVNTIPIGNGTNTVDQVIYNADGTITFSRVVANGRGGYQRWNNDSTGKASYLDKETAEAEAYIQSFQPGSSTSGAPDRISGATSDWSEPYGNSYDSNGVLVGATRGLRNEFGLYNNVHTDLLGNRSLTLVSPNGQGGVNSRLAMQVDSAGDGWFIDDKNRQWSVFSDSNHQFTMQRIEKNSDGVHAYRINHQGVTTHEFTPKSGKSEDWYRDTTTLDGYTSRLLANFTVIKLDPNGKEIERTERPDGLSNWEKAVLGPASVVEGLAKAGWTLISYPVRKVHDSMRAISSIRVTDTGVMTTYQPPDRESEVVAIAMGTIMPVVGLVKYTAGQMTDAMAGLSSMRVMPNGSIGTTYQPPGRAGELLQDVTGRSREVWKKDPWGSATATATMVALMFVGPKGRSAPPRLGTSLDIGGGIAGSGIVASNAATAAAARMVQTAVRTVQAGGAALGKTTASMTSSVKVAVKEVFRDRPGPSGGVQPALAEGFVDMLLGRSNKNWLDGKLLLPEQAGPRASGDGSGGIINWIRRPANFSSRRPGGGPASNPPNATAYPIYTTPKGKPVPRIDVADPRLKRPLKEHSSGGEKFFVDANGVPHKIGARGDNPDAEAAFSHLNNQLRQAGRYYHGGGGSGSRYYFQADPIIDTVNPIRGDVPKAVIADTVTGTTADMIRVTWKDGKIVEVRSVDATGSPVFGPLGDIFNTIDNKLAFNRKYQTQEVVFVAASEAQAQMVFANYANNPNVRVIHPPSGFDKSGR</sequence>
<keyword evidence="3" id="KW-1185">Reference proteome</keyword>
<dbReference type="RefSeq" id="WP_181582035.1">
    <property type="nucleotide sequence ID" value="NZ_CP059399.1"/>
</dbReference>
<feature type="compositionally biased region" description="Polar residues" evidence="1">
    <location>
        <begin position="296"/>
        <end position="305"/>
    </location>
</feature>
<evidence type="ECO:0000313" key="3">
    <source>
        <dbReference type="Proteomes" id="UP000515512"/>
    </source>
</evidence>
<accession>A0A7D6VE90</accession>
<protein>
    <submittedName>
        <fullName evidence="2">Uncharacterized protein</fullName>
    </submittedName>
</protein>
<dbReference type="KEGG" id="nhu:H0264_38145"/>
<feature type="compositionally biased region" description="Low complexity" evidence="1">
    <location>
        <begin position="152"/>
        <end position="178"/>
    </location>
</feature>
<feature type="region of interest" description="Disordered" evidence="1">
    <location>
        <begin position="82"/>
        <end position="193"/>
    </location>
</feature>
<proteinExistence type="predicted"/>
<name>A0A7D6VE90_9NOCA</name>
<dbReference type="EMBL" id="CP059399">
    <property type="protein sequence ID" value="QLY30837.1"/>
    <property type="molecule type" value="Genomic_DNA"/>
</dbReference>
<evidence type="ECO:0000313" key="2">
    <source>
        <dbReference type="EMBL" id="QLY30837.1"/>
    </source>
</evidence>
<organism evidence="2 3">
    <name type="scientific">Nocardia huaxiensis</name>
    <dbReference type="NCBI Taxonomy" id="2755382"/>
    <lineage>
        <taxon>Bacteria</taxon>
        <taxon>Bacillati</taxon>
        <taxon>Actinomycetota</taxon>
        <taxon>Actinomycetes</taxon>
        <taxon>Mycobacteriales</taxon>
        <taxon>Nocardiaceae</taxon>
        <taxon>Nocardia</taxon>
    </lineage>
</organism>
<evidence type="ECO:0000256" key="1">
    <source>
        <dbReference type="SAM" id="MobiDB-lite"/>
    </source>
</evidence>
<feature type="region of interest" description="Disordered" evidence="1">
    <location>
        <begin position="761"/>
        <end position="796"/>
    </location>
</feature>
<feature type="region of interest" description="Disordered" evidence="1">
    <location>
        <begin position="296"/>
        <end position="317"/>
    </location>
</feature>
<dbReference type="AlphaFoldDB" id="A0A7D6VE90"/>
<dbReference type="Proteomes" id="UP000515512">
    <property type="component" value="Chromosome"/>
</dbReference>